<protein>
    <submittedName>
        <fullName evidence="2">Uncharacterized protein</fullName>
    </submittedName>
</protein>
<feature type="compositionally biased region" description="Basic and acidic residues" evidence="1">
    <location>
        <begin position="11"/>
        <end position="22"/>
    </location>
</feature>
<feature type="region of interest" description="Disordered" evidence="1">
    <location>
        <begin position="1"/>
        <end position="22"/>
    </location>
</feature>
<dbReference type="Proteomes" id="UP000237438">
    <property type="component" value="Unassembled WGS sequence"/>
</dbReference>
<proteinExistence type="predicted"/>
<dbReference type="AlphaFoldDB" id="A0A2S4PIZ0"/>
<accession>A0A2S4PIZ0</accession>
<evidence type="ECO:0000313" key="3">
    <source>
        <dbReference type="Proteomes" id="UP000237438"/>
    </source>
</evidence>
<feature type="non-terminal residue" evidence="2">
    <location>
        <position position="60"/>
    </location>
</feature>
<organism evidence="2 3">
    <name type="scientific">Erysiphe pulchra</name>
    <dbReference type="NCBI Taxonomy" id="225359"/>
    <lineage>
        <taxon>Eukaryota</taxon>
        <taxon>Fungi</taxon>
        <taxon>Dikarya</taxon>
        <taxon>Ascomycota</taxon>
        <taxon>Pezizomycotina</taxon>
        <taxon>Leotiomycetes</taxon>
        <taxon>Erysiphales</taxon>
        <taxon>Erysiphaceae</taxon>
        <taxon>Erysiphe</taxon>
    </lineage>
</organism>
<name>A0A2S4PIZ0_9PEZI</name>
<evidence type="ECO:0000313" key="2">
    <source>
        <dbReference type="EMBL" id="POS81988.1"/>
    </source>
</evidence>
<sequence>MEAIKKNMRGTGDKDATSERGEAVVVTILESPEPDEVRVNIPENIQQESVSITADSTMDL</sequence>
<gene>
    <name evidence="2" type="ORF">EPUL_005910</name>
</gene>
<dbReference type="EMBL" id="PEDP01005232">
    <property type="protein sequence ID" value="POS81988.1"/>
    <property type="molecule type" value="Genomic_DNA"/>
</dbReference>
<comment type="caution">
    <text evidence="2">The sequence shown here is derived from an EMBL/GenBank/DDBJ whole genome shotgun (WGS) entry which is preliminary data.</text>
</comment>
<evidence type="ECO:0000256" key="1">
    <source>
        <dbReference type="SAM" id="MobiDB-lite"/>
    </source>
</evidence>
<keyword evidence="3" id="KW-1185">Reference proteome</keyword>
<reference evidence="2 3" key="1">
    <citation type="submission" date="2017-10" db="EMBL/GenBank/DDBJ databases">
        <title>Development of genomic resources for the powdery mildew, Erysiphe pulchra.</title>
        <authorList>
            <person name="Wadl P.A."/>
            <person name="Mack B.M."/>
            <person name="Moore G."/>
            <person name="Beltz S.B."/>
        </authorList>
    </citation>
    <scope>NUCLEOTIDE SEQUENCE [LARGE SCALE GENOMIC DNA]</scope>
    <source>
        <strain evidence="2">Cflorida</strain>
    </source>
</reference>